<protein>
    <submittedName>
        <fullName evidence="1">Uncharacterized protein</fullName>
    </submittedName>
</protein>
<evidence type="ECO:0000313" key="1">
    <source>
        <dbReference type="EMBL" id="QSS50461.1"/>
    </source>
</evidence>
<organism evidence="1 2">
    <name type="scientific">Ajellomyces capsulatus (strain H88)</name>
    <name type="common">Darling's disease fungus</name>
    <name type="synonym">Histoplasma capsulatum</name>
    <dbReference type="NCBI Taxonomy" id="544711"/>
    <lineage>
        <taxon>Eukaryota</taxon>
        <taxon>Fungi</taxon>
        <taxon>Dikarya</taxon>
        <taxon>Ascomycota</taxon>
        <taxon>Pezizomycotina</taxon>
        <taxon>Eurotiomycetes</taxon>
        <taxon>Eurotiomycetidae</taxon>
        <taxon>Onygenales</taxon>
        <taxon>Ajellomycetaceae</taxon>
        <taxon>Histoplasma</taxon>
    </lineage>
</organism>
<dbReference type="AlphaFoldDB" id="A0A8A1L9Z9"/>
<accession>A0A8A1L9Z9</accession>
<gene>
    <name evidence="1" type="ORF">I7I53_11156</name>
</gene>
<name>A0A8A1L9Z9_AJEC8</name>
<dbReference type="EMBL" id="CP069102">
    <property type="protein sequence ID" value="QSS50461.1"/>
    <property type="molecule type" value="Genomic_DNA"/>
</dbReference>
<proteinExistence type="predicted"/>
<sequence>MYCTVHIPCMTASDQFRQFQQITLFLFFFLPRNLWFPSSSHENPPNVGFRTLPPIHSEAPGLVNLSTNDGMEEAEKIPFFAINSRIPF</sequence>
<dbReference type="VEuPathDB" id="FungiDB:I7I53_11156"/>
<evidence type="ECO:0000313" key="2">
    <source>
        <dbReference type="Proteomes" id="UP000663419"/>
    </source>
</evidence>
<reference evidence="1" key="1">
    <citation type="submission" date="2021-01" db="EMBL/GenBank/DDBJ databases">
        <title>Chromosome-level genome assembly of a human fungal pathogen reveals clustering of transcriptionally co-regulated genes.</title>
        <authorList>
            <person name="Voorhies M."/>
            <person name="Cohen S."/>
            <person name="Shea T.P."/>
            <person name="Petrus S."/>
            <person name="Munoz J.F."/>
            <person name="Poplawski S."/>
            <person name="Goldman W.E."/>
            <person name="Michael T."/>
            <person name="Cuomo C.A."/>
            <person name="Sil A."/>
            <person name="Beyhan S."/>
        </authorList>
    </citation>
    <scope>NUCLEOTIDE SEQUENCE</scope>
    <source>
        <strain evidence="1">H88</strain>
    </source>
</reference>
<dbReference type="Proteomes" id="UP000663419">
    <property type="component" value="Chromosome 1"/>
</dbReference>